<comment type="caution">
    <text evidence="1">The sequence shown here is derived from an EMBL/GenBank/DDBJ whole genome shotgun (WGS) entry which is preliminary data.</text>
</comment>
<gene>
    <name evidence="1" type="ORF">HPG69_007840</name>
</gene>
<dbReference type="AlphaFoldDB" id="A0A7J7EAX4"/>
<name>A0A7J7EAX4_DICBM</name>
<protein>
    <submittedName>
        <fullName evidence="1">Uncharacterized protein</fullName>
    </submittedName>
</protein>
<keyword evidence="2" id="KW-1185">Reference proteome</keyword>
<dbReference type="EMBL" id="JACDTQ010003801">
    <property type="protein sequence ID" value="KAF5912847.1"/>
    <property type="molecule type" value="Genomic_DNA"/>
</dbReference>
<evidence type="ECO:0000313" key="1">
    <source>
        <dbReference type="EMBL" id="KAF5912847.1"/>
    </source>
</evidence>
<organism evidence="1 2">
    <name type="scientific">Diceros bicornis minor</name>
    <name type="common">South-central black rhinoceros</name>
    <dbReference type="NCBI Taxonomy" id="77932"/>
    <lineage>
        <taxon>Eukaryota</taxon>
        <taxon>Metazoa</taxon>
        <taxon>Chordata</taxon>
        <taxon>Craniata</taxon>
        <taxon>Vertebrata</taxon>
        <taxon>Euteleostomi</taxon>
        <taxon>Mammalia</taxon>
        <taxon>Eutheria</taxon>
        <taxon>Laurasiatheria</taxon>
        <taxon>Perissodactyla</taxon>
        <taxon>Rhinocerotidae</taxon>
        <taxon>Diceros</taxon>
    </lineage>
</organism>
<sequence length="83" mass="9563">MNVPWLPAWQVLVHRRTTVCYGISQKKEQDHHHKSQGLLSKEYIEGTIHKAKKHKVEMKSGDTESLLNVKLLCFAALVSRINK</sequence>
<dbReference type="Proteomes" id="UP000551758">
    <property type="component" value="Unassembled WGS sequence"/>
</dbReference>
<proteinExistence type="predicted"/>
<reference evidence="1 2" key="1">
    <citation type="journal article" date="2020" name="Mol. Biol. Evol.">
        <title>Interspecific Gene Flow and the Evolution of Specialization in Black and White Rhinoceros.</title>
        <authorList>
            <person name="Moodley Y."/>
            <person name="Westbury M.V."/>
            <person name="Russo I.M."/>
            <person name="Gopalakrishnan S."/>
            <person name="Rakotoarivelo A."/>
            <person name="Olsen R.A."/>
            <person name="Prost S."/>
            <person name="Tunstall T."/>
            <person name="Ryder O.A."/>
            <person name="Dalen L."/>
            <person name="Bruford M.W."/>
        </authorList>
    </citation>
    <scope>NUCLEOTIDE SEQUENCE [LARGE SCALE GENOMIC DNA]</scope>
    <source>
        <strain evidence="1">SBR-YM</strain>
        <tissue evidence="1">Skin</tissue>
    </source>
</reference>
<evidence type="ECO:0000313" key="2">
    <source>
        <dbReference type="Proteomes" id="UP000551758"/>
    </source>
</evidence>
<accession>A0A7J7EAX4</accession>